<proteinExistence type="predicted"/>
<dbReference type="Proteomes" id="UP000737391">
    <property type="component" value="Unassembled WGS sequence"/>
</dbReference>
<accession>A0A9P5E6U2</accession>
<evidence type="ECO:0000313" key="2">
    <source>
        <dbReference type="Proteomes" id="UP000737391"/>
    </source>
</evidence>
<reference evidence="1" key="1">
    <citation type="submission" date="2020-01" db="EMBL/GenBank/DDBJ databases">
        <title>Identification and distribution of gene clusters putatively required for synthesis of sphingolipid metabolism inhibitors in phylogenetically diverse species of the filamentous fungus Fusarium.</title>
        <authorList>
            <person name="Kim H.-S."/>
            <person name="Busman M."/>
            <person name="Brown D.W."/>
            <person name="Divon H."/>
            <person name="Uhlig S."/>
            <person name="Proctor R.H."/>
        </authorList>
    </citation>
    <scope>NUCLEOTIDE SEQUENCE</scope>
    <source>
        <strain evidence="1">NRRL 31653</strain>
    </source>
</reference>
<dbReference type="EMBL" id="LUFC02000372">
    <property type="protein sequence ID" value="KAF4498125.1"/>
    <property type="molecule type" value="Genomic_DNA"/>
</dbReference>
<dbReference type="OrthoDB" id="2987506at2759"/>
<keyword evidence="2" id="KW-1185">Reference proteome</keyword>
<protein>
    <submittedName>
        <fullName evidence="1">Uncharacterized protein</fullName>
    </submittedName>
</protein>
<gene>
    <name evidence="1" type="ORF">FAGAP_5717</name>
</gene>
<name>A0A9P5E6U2_9HYPO</name>
<comment type="caution">
    <text evidence="1">The sequence shown here is derived from an EMBL/GenBank/DDBJ whole genome shotgun (WGS) entry which is preliminary data.</text>
</comment>
<sequence>MTNYSVLVKIEGQSALRQLAQQDYSLCLAFGVEDDEPRVIASSSILAPYVKTEWNDGYGIAASDSRFMEGALVQVATEVQSIKPGQTYTLNSNWAGSVSDGGRQGGLCFNNQCETVSPIICKKIGSRWAPIYIAPRQLPRGTIQEIKLNNKVTVWFQSEISTGSMINGISGQSIEIDMSGRTNATAVFSDDYRWSLE</sequence>
<organism evidence="1 2">
    <name type="scientific">Fusarium agapanthi</name>
    <dbReference type="NCBI Taxonomy" id="1803897"/>
    <lineage>
        <taxon>Eukaryota</taxon>
        <taxon>Fungi</taxon>
        <taxon>Dikarya</taxon>
        <taxon>Ascomycota</taxon>
        <taxon>Pezizomycotina</taxon>
        <taxon>Sordariomycetes</taxon>
        <taxon>Hypocreomycetidae</taxon>
        <taxon>Hypocreales</taxon>
        <taxon>Nectriaceae</taxon>
        <taxon>Fusarium</taxon>
        <taxon>Fusarium fujikuroi species complex</taxon>
    </lineage>
</organism>
<dbReference type="AlphaFoldDB" id="A0A9P5E6U2"/>
<evidence type="ECO:0000313" key="1">
    <source>
        <dbReference type="EMBL" id="KAF4498125.1"/>
    </source>
</evidence>